<dbReference type="InterPro" id="IPR007434">
    <property type="entry name" value="FemAB-like"/>
</dbReference>
<dbReference type="Gene3D" id="3.40.630.30">
    <property type="match status" value="1"/>
</dbReference>
<dbReference type="EMBL" id="CP012673">
    <property type="protein sequence ID" value="AUX44022.1"/>
    <property type="molecule type" value="Genomic_DNA"/>
</dbReference>
<dbReference type="PANTHER" id="PTHR47017:SF1">
    <property type="entry name" value="ACYL-COA"/>
    <property type="match status" value="1"/>
</dbReference>
<dbReference type="RefSeq" id="WP_104982604.1">
    <property type="nucleotide sequence ID" value="NZ_CP012673.1"/>
</dbReference>
<dbReference type="Pfam" id="PF04339">
    <property type="entry name" value="FemAB_like"/>
    <property type="match status" value="1"/>
</dbReference>
<gene>
    <name evidence="1" type="ORF">SOCE26_054810</name>
</gene>
<dbReference type="OrthoDB" id="9776898at2"/>
<dbReference type="Proteomes" id="UP000238348">
    <property type="component" value="Chromosome"/>
</dbReference>
<evidence type="ECO:0008006" key="3">
    <source>
        <dbReference type="Google" id="ProtNLM"/>
    </source>
</evidence>
<protein>
    <recommendedName>
        <fullName evidence="3">GNAT family N-acetyltransferase</fullName>
    </recommendedName>
</protein>
<evidence type="ECO:0000313" key="1">
    <source>
        <dbReference type="EMBL" id="AUX44022.1"/>
    </source>
</evidence>
<sequence length="387" mass="43126">MELEAHVHDTIRDIPESDWDALHGADQAPFLSWAWFDALERTGCVGEEAGWLPHHITLRAEGVLLAAAPAYLKDNSEGEFVFDHGWASASHQIGAPYYPKLVVAVPFTPATSPRLLVRRPEDRPLLLQVLAETLRKLVARSRISSAHVLFPTEDEAAALAGAEMAHRHGIQFQFVNEGYQTLDDFLGRFNAKRRHQIRREMREVAKQGLSIETLRGAAITPEIVDVMFGFYVSTVEKFAWGRQYLNRAFFEEIAVRLRSDGGEGAAPRGGLEIVVARDGKRIIAGALNLAGPTALYGRYWGASEERPFLHFNVCYYHPVEDCIARGLRRFEPGAGGSHKLVRGFAPSVTHSVHHLAHPRLDAAVREFLVRERAVVRAKTADSSVAFR</sequence>
<accession>A0A2L0EXJ2</accession>
<organism evidence="1 2">
    <name type="scientific">Sorangium cellulosum</name>
    <name type="common">Polyangium cellulosum</name>
    <dbReference type="NCBI Taxonomy" id="56"/>
    <lineage>
        <taxon>Bacteria</taxon>
        <taxon>Pseudomonadati</taxon>
        <taxon>Myxococcota</taxon>
        <taxon>Polyangia</taxon>
        <taxon>Polyangiales</taxon>
        <taxon>Polyangiaceae</taxon>
        <taxon>Sorangium</taxon>
    </lineage>
</organism>
<dbReference type="PANTHER" id="PTHR47017">
    <property type="entry name" value="ACYL-COA"/>
    <property type="match status" value="1"/>
</dbReference>
<name>A0A2L0EXJ2_SORCE</name>
<evidence type="ECO:0000313" key="2">
    <source>
        <dbReference type="Proteomes" id="UP000238348"/>
    </source>
</evidence>
<reference evidence="1 2" key="1">
    <citation type="submission" date="2015-09" db="EMBL/GenBank/DDBJ databases">
        <title>Sorangium comparison.</title>
        <authorList>
            <person name="Zaburannyi N."/>
            <person name="Bunk B."/>
            <person name="Overmann J."/>
            <person name="Mueller R."/>
        </authorList>
    </citation>
    <scope>NUCLEOTIDE SEQUENCE [LARGE SCALE GENOMIC DNA]</scope>
    <source>
        <strain evidence="1 2">So ce26</strain>
    </source>
</reference>
<dbReference type="AlphaFoldDB" id="A0A2L0EXJ2"/>
<proteinExistence type="predicted"/>
<dbReference type="InterPro" id="IPR016181">
    <property type="entry name" value="Acyl_CoA_acyltransferase"/>
</dbReference>
<dbReference type="SUPFAM" id="SSF55729">
    <property type="entry name" value="Acyl-CoA N-acyltransferases (Nat)"/>
    <property type="match status" value="1"/>
</dbReference>